<dbReference type="PANTHER" id="PTHR42794:SF1">
    <property type="entry name" value="HEMIN IMPORT ATP-BINDING PROTEIN HMUV"/>
    <property type="match status" value="1"/>
</dbReference>
<dbReference type="KEGG" id="aar:Acear_0783"/>
<dbReference type="PROSITE" id="PS50893">
    <property type="entry name" value="ABC_TRANSPORTER_2"/>
    <property type="match status" value="1"/>
</dbReference>
<sequence>MRLEIEGLEFSYQQEDILKNIELELDEGEILGIIGPNGSGKSTLLKCINGILKPDRGDIWLNGKDLAKFSSNEMAQNIGYVPQKENRKFPATVFDTILMGRKPYISWKPTEKDLTIVSEIIDMLYLDSISMRDVNRLSGGQRQKVIMGRALAQQPEVMLLDEPTSDLDLKHQLEVLNVVKDQVAQGISAIIAIHDLSLAGRYCDKIVMLDQGRIFDAGGLEILTPKNIESVYDVKVSVKEHYGRRLVVPEEPIA</sequence>
<dbReference type="AlphaFoldDB" id="D9QVR3"/>
<evidence type="ECO:0000256" key="3">
    <source>
        <dbReference type="ARBA" id="ARBA00022840"/>
    </source>
</evidence>
<evidence type="ECO:0000256" key="1">
    <source>
        <dbReference type="ARBA" id="ARBA00022448"/>
    </source>
</evidence>
<protein>
    <submittedName>
        <fullName evidence="6">ABC transporter related protein</fullName>
    </submittedName>
</protein>
<dbReference type="PANTHER" id="PTHR42794">
    <property type="entry name" value="HEMIN IMPORT ATP-BINDING PROTEIN HMUV"/>
    <property type="match status" value="1"/>
</dbReference>
<dbReference type="GO" id="GO:0016887">
    <property type="term" value="F:ATP hydrolysis activity"/>
    <property type="evidence" value="ECO:0007669"/>
    <property type="project" value="InterPro"/>
</dbReference>
<keyword evidence="2" id="KW-0547">Nucleotide-binding</keyword>
<dbReference type="Gene3D" id="3.40.50.300">
    <property type="entry name" value="P-loop containing nucleotide triphosphate hydrolases"/>
    <property type="match status" value="1"/>
</dbReference>
<dbReference type="eggNOG" id="COG1120">
    <property type="taxonomic scope" value="Bacteria"/>
</dbReference>
<dbReference type="GO" id="GO:0005524">
    <property type="term" value="F:ATP binding"/>
    <property type="evidence" value="ECO:0007669"/>
    <property type="project" value="UniProtKB-KW"/>
</dbReference>
<evidence type="ECO:0000256" key="4">
    <source>
        <dbReference type="ARBA" id="ARBA00022967"/>
    </source>
</evidence>
<reference evidence="6 7" key="1">
    <citation type="journal article" date="2010" name="Stand. Genomic Sci.">
        <title>Complete genome sequence of Acetohalobium arabaticum type strain (Z-7288).</title>
        <authorList>
            <person name="Sikorski J."/>
            <person name="Lapidus A."/>
            <person name="Chertkov O."/>
            <person name="Lucas S."/>
            <person name="Copeland A."/>
            <person name="Glavina Del Rio T."/>
            <person name="Nolan M."/>
            <person name="Tice H."/>
            <person name="Cheng J.F."/>
            <person name="Han C."/>
            <person name="Brambilla E."/>
            <person name="Pitluck S."/>
            <person name="Liolios K."/>
            <person name="Ivanova N."/>
            <person name="Mavromatis K."/>
            <person name="Mikhailova N."/>
            <person name="Pati A."/>
            <person name="Bruce D."/>
            <person name="Detter C."/>
            <person name="Tapia R."/>
            <person name="Goodwin L."/>
            <person name="Chen A."/>
            <person name="Palaniappan K."/>
            <person name="Land M."/>
            <person name="Hauser L."/>
            <person name="Chang Y.J."/>
            <person name="Jeffries C.D."/>
            <person name="Rohde M."/>
            <person name="Goker M."/>
            <person name="Spring S."/>
            <person name="Woyke T."/>
            <person name="Bristow J."/>
            <person name="Eisen J.A."/>
            <person name="Markowitz V."/>
            <person name="Hugenholtz P."/>
            <person name="Kyrpides N.C."/>
            <person name="Klenk H.P."/>
        </authorList>
    </citation>
    <scope>NUCLEOTIDE SEQUENCE [LARGE SCALE GENOMIC DNA]</scope>
    <source>
        <strain evidence="7">ATCC 49924 / DSM 5501 / Z-7288</strain>
    </source>
</reference>
<dbReference type="STRING" id="574087.Acear_0783"/>
<dbReference type="Pfam" id="PF00005">
    <property type="entry name" value="ABC_tran"/>
    <property type="match status" value="1"/>
</dbReference>
<gene>
    <name evidence="6" type="ordered locus">Acear_0783</name>
</gene>
<evidence type="ECO:0000313" key="7">
    <source>
        <dbReference type="Proteomes" id="UP000001661"/>
    </source>
</evidence>
<dbReference type="InterPro" id="IPR003439">
    <property type="entry name" value="ABC_transporter-like_ATP-bd"/>
</dbReference>
<dbReference type="SUPFAM" id="SSF52540">
    <property type="entry name" value="P-loop containing nucleoside triphosphate hydrolases"/>
    <property type="match status" value="1"/>
</dbReference>
<dbReference type="OrthoDB" id="9799337at2"/>
<keyword evidence="3" id="KW-0067">ATP-binding</keyword>
<dbReference type="InterPro" id="IPR003593">
    <property type="entry name" value="AAA+_ATPase"/>
</dbReference>
<name>D9QVR3_ACEAZ</name>
<evidence type="ECO:0000256" key="2">
    <source>
        <dbReference type="ARBA" id="ARBA00022741"/>
    </source>
</evidence>
<keyword evidence="7" id="KW-1185">Reference proteome</keyword>
<evidence type="ECO:0000259" key="5">
    <source>
        <dbReference type="PROSITE" id="PS50893"/>
    </source>
</evidence>
<dbReference type="SMART" id="SM00382">
    <property type="entry name" value="AAA"/>
    <property type="match status" value="1"/>
</dbReference>
<dbReference type="InterPro" id="IPR027417">
    <property type="entry name" value="P-loop_NTPase"/>
</dbReference>
<accession>D9QVR3</accession>
<organism evidence="6 7">
    <name type="scientific">Acetohalobium arabaticum (strain ATCC 49924 / DSM 5501 / Z-7288)</name>
    <dbReference type="NCBI Taxonomy" id="574087"/>
    <lineage>
        <taxon>Bacteria</taxon>
        <taxon>Bacillati</taxon>
        <taxon>Bacillota</taxon>
        <taxon>Clostridia</taxon>
        <taxon>Halanaerobiales</taxon>
        <taxon>Halobacteroidaceae</taxon>
        <taxon>Acetohalobium</taxon>
    </lineage>
</organism>
<keyword evidence="4" id="KW-1278">Translocase</keyword>
<dbReference type="FunFam" id="3.40.50.300:FF:000134">
    <property type="entry name" value="Iron-enterobactin ABC transporter ATP-binding protein"/>
    <property type="match status" value="1"/>
</dbReference>
<dbReference type="PROSITE" id="PS00211">
    <property type="entry name" value="ABC_TRANSPORTER_1"/>
    <property type="match status" value="1"/>
</dbReference>
<dbReference type="Proteomes" id="UP000001661">
    <property type="component" value="Chromosome"/>
</dbReference>
<dbReference type="RefSeq" id="WP_013277768.1">
    <property type="nucleotide sequence ID" value="NC_014378.1"/>
</dbReference>
<dbReference type="HOGENOM" id="CLU_000604_1_11_9"/>
<evidence type="ECO:0000313" key="6">
    <source>
        <dbReference type="EMBL" id="ADL12322.1"/>
    </source>
</evidence>
<dbReference type="EMBL" id="CP002105">
    <property type="protein sequence ID" value="ADL12322.1"/>
    <property type="molecule type" value="Genomic_DNA"/>
</dbReference>
<keyword evidence="1" id="KW-0813">Transport</keyword>
<proteinExistence type="predicted"/>
<dbReference type="CDD" id="cd03214">
    <property type="entry name" value="ABC_Iron-Siderophores_B12_Hemin"/>
    <property type="match status" value="1"/>
</dbReference>
<dbReference type="InterPro" id="IPR017871">
    <property type="entry name" value="ABC_transporter-like_CS"/>
</dbReference>
<feature type="domain" description="ABC transporter" evidence="5">
    <location>
        <begin position="3"/>
        <end position="236"/>
    </location>
</feature>